<organism evidence="1 2">
    <name type="scientific">Streptomyces lydicus</name>
    <dbReference type="NCBI Taxonomy" id="47763"/>
    <lineage>
        <taxon>Bacteria</taxon>
        <taxon>Bacillati</taxon>
        <taxon>Actinomycetota</taxon>
        <taxon>Actinomycetes</taxon>
        <taxon>Kitasatosporales</taxon>
        <taxon>Streptomycetaceae</taxon>
        <taxon>Streptomyces</taxon>
    </lineage>
</organism>
<gene>
    <name evidence="1" type="ORF">DDE74_30195</name>
</gene>
<sequence>MSARARGLRPPEEYRTPTNAEWEDFLGHFERRKHHLELAGRRCPVKLRPLLGADCCGLKVRFSLTAVARRRRAPWSPAC</sequence>
<evidence type="ECO:0000313" key="1">
    <source>
        <dbReference type="EMBL" id="AZS74648.1"/>
    </source>
</evidence>
<dbReference type="AlphaFoldDB" id="A0A3Q9K956"/>
<dbReference type="EMBL" id="CP029042">
    <property type="protein sequence ID" value="AZS74648.1"/>
    <property type="molecule type" value="Genomic_DNA"/>
</dbReference>
<accession>A0A3Q9K956</accession>
<dbReference type="Proteomes" id="UP000275579">
    <property type="component" value="Chromosome"/>
</dbReference>
<protein>
    <submittedName>
        <fullName evidence="1">Uncharacterized protein</fullName>
    </submittedName>
</protein>
<evidence type="ECO:0000313" key="2">
    <source>
        <dbReference type="Proteomes" id="UP000275579"/>
    </source>
</evidence>
<reference evidence="1 2" key="1">
    <citation type="submission" date="2018-04" db="EMBL/GenBank/DDBJ databases">
        <title>Complete genome sequences of Streptomyces lydicus strain WYEC and characterization of antagonistic properties of biological control agents.</title>
        <authorList>
            <person name="Mariita R.M."/>
            <person name="Sello J.K."/>
        </authorList>
    </citation>
    <scope>NUCLEOTIDE SEQUENCE [LARGE SCALE GENOMIC DNA]</scope>
    <source>
        <strain evidence="1 2">WYEC 108</strain>
    </source>
</reference>
<proteinExistence type="predicted"/>
<name>A0A3Q9K956_9ACTN</name>